<dbReference type="InterPro" id="IPR050126">
    <property type="entry name" value="Ap4A_hydrolase"/>
</dbReference>
<dbReference type="RefSeq" id="WP_034903301.1">
    <property type="nucleotide sequence ID" value="NZ_CP017057.1"/>
</dbReference>
<dbReference type="PANTHER" id="PTHR42850:SF4">
    <property type="entry name" value="ZINC-DEPENDENT ENDOPOLYPHOSPHATASE"/>
    <property type="match status" value="1"/>
</dbReference>
<dbReference type="CDD" id="cd00144">
    <property type="entry name" value="MPP_PPP_family"/>
    <property type="match status" value="1"/>
</dbReference>
<feature type="domain" description="Calcineurin-like phosphoesterase" evidence="1">
    <location>
        <begin position="25"/>
        <end position="214"/>
    </location>
</feature>
<sequence length="268" mass="30118">MLNALKDLFRSAPSPTASRVPAGTRYYVIGDIHGRLDLLEAMMDAIEADISRDGDAEARIILLGDLVDRGPDSAGVIAATREWQSRRNVRVLAGNHEEMFLQAFEKPEILRHFLKHGGRETILSYGLSRKRFNTLELDELFAMLPRLVPPEEREYIASFEEMIVAGDYVFVHAGVDPGKPLEAQNRSDLLWIRDRFLDHDGPLEKVVVHGHTIFDRVMDCGNRIGIDTGAFRSGVLTALVLEADQKRIMQACQQDDGPIETFHGDRAR</sequence>
<dbReference type="GO" id="GO:0110154">
    <property type="term" value="P:RNA decapping"/>
    <property type="evidence" value="ECO:0007669"/>
    <property type="project" value="TreeGrafter"/>
</dbReference>
<dbReference type="OrthoDB" id="9807890at2"/>
<dbReference type="SUPFAM" id="SSF56300">
    <property type="entry name" value="Metallo-dependent phosphatases"/>
    <property type="match status" value="1"/>
</dbReference>
<name>A0A074MKI3_9SPHN</name>
<gene>
    <name evidence="2" type="ORF">EH32_11355</name>
</gene>
<protein>
    <submittedName>
        <fullName evidence="2">Serine/threonine protein phosphatase</fullName>
    </submittedName>
</protein>
<dbReference type="GO" id="GO:0016791">
    <property type="term" value="F:phosphatase activity"/>
    <property type="evidence" value="ECO:0007669"/>
    <property type="project" value="TreeGrafter"/>
</dbReference>
<evidence type="ECO:0000259" key="1">
    <source>
        <dbReference type="Pfam" id="PF00149"/>
    </source>
</evidence>
<dbReference type="Gene3D" id="3.60.21.10">
    <property type="match status" value="1"/>
</dbReference>
<dbReference type="Proteomes" id="UP000027866">
    <property type="component" value="Unassembled WGS sequence"/>
</dbReference>
<dbReference type="InterPro" id="IPR004843">
    <property type="entry name" value="Calcineurin-like_PHP"/>
</dbReference>
<dbReference type="Pfam" id="PF00149">
    <property type="entry name" value="Metallophos"/>
    <property type="match status" value="1"/>
</dbReference>
<dbReference type="PATRIC" id="fig|39960.10.peg.2565"/>
<dbReference type="PANTHER" id="PTHR42850">
    <property type="entry name" value="METALLOPHOSPHOESTERASE"/>
    <property type="match status" value="1"/>
</dbReference>
<dbReference type="GO" id="GO:0008803">
    <property type="term" value="F:bis(5'-nucleosyl)-tetraphosphatase (symmetrical) activity"/>
    <property type="evidence" value="ECO:0007669"/>
    <property type="project" value="TreeGrafter"/>
</dbReference>
<dbReference type="KEGG" id="elq:Ga0102493_11309"/>
<organism evidence="2 3">
    <name type="scientific">Erythrobacter litoralis</name>
    <dbReference type="NCBI Taxonomy" id="39960"/>
    <lineage>
        <taxon>Bacteria</taxon>
        <taxon>Pseudomonadati</taxon>
        <taxon>Pseudomonadota</taxon>
        <taxon>Alphaproteobacteria</taxon>
        <taxon>Sphingomonadales</taxon>
        <taxon>Erythrobacteraceae</taxon>
        <taxon>Erythrobacter/Porphyrobacter group</taxon>
        <taxon>Erythrobacter</taxon>
    </lineage>
</organism>
<dbReference type="EMBL" id="JMIX01000006">
    <property type="protein sequence ID" value="KEO93310.1"/>
    <property type="molecule type" value="Genomic_DNA"/>
</dbReference>
<comment type="caution">
    <text evidence="2">The sequence shown here is derived from an EMBL/GenBank/DDBJ whole genome shotgun (WGS) entry which is preliminary data.</text>
</comment>
<evidence type="ECO:0000313" key="3">
    <source>
        <dbReference type="Proteomes" id="UP000027866"/>
    </source>
</evidence>
<accession>A0A074MKI3</accession>
<proteinExistence type="predicted"/>
<evidence type="ECO:0000313" key="2">
    <source>
        <dbReference type="EMBL" id="KEO93310.1"/>
    </source>
</evidence>
<dbReference type="AlphaFoldDB" id="A0A074MKI3"/>
<dbReference type="InterPro" id="IPR029052">
    <property type="entry name" value="Metallo-depent_PP-like"/>
</dbReference>
<reference evidence="2 3" key="1">
    <citation type="submission" date="2014-04" db="EMBL/GenBank/DDBJ databases">
        <title>A comprehensive comparison of genomes of Erythrobacter spp. Strains.</title>
        <authorList>
            <person name="Zheng Q."/>
        </authorList>
    </citation>
    <scope>NUCLEOTIDE SEQUENCE [LARGE SCALE GENOMIC DNA]</scope>
    <source>
        <strain evidence="2 3">DSM 8509</strain>
    </source>
</reference>
<keyword evidence="3" id="KW-1185">Reference proteome</keyword>
<dbReference type="GO" id="GO:0005737">
    <property type="term" value="C:cytoplasm"/>
    <property type="evidence" value="ECO:0007669"/>
    <property type="project" value="TreeGrafter"/>
</dbReference>